<dbReference type="NCBIfam" id="TIGR03083">
    <property type="entry name" value="maleylpyruvate isomerase family mycothiol-dependent enzyme"/>
    <property type="match status" value="1"/>
</dbReference>
<dbReference type="SUPFAM" id="SSF109854">
    <property type="entry name" value="DinB/YfiT-like putative metalloenzymes"/>
    <property type="match status" value="1"/>
</dbReference>
<evidence type="ECO:0000313" key="5">
    <source>
        <dbReference type="Proteomes" id="UP000245507"/>
    </source>
</evidence>
<dbReference type="PRINTS" id="PR00420">
    <property type="entry name" value="RNGMNOXGNASE"/>
</dbReference>
<dbReference type="Gene3D" id="1.20.120.450">
    <property type="entry name" value="dinb family like domain"/>
    <property type="match status" value="1"/>
</dbReference>
<dbReference type="InterPro" id="IPR034660">
    <property type="entry name" value="DinB/YfiT-like"/>
</dbReference>
<dbReference type="AlphaFoldDB" id="A0A316TK47"/>
<dbReference type="GO" id="GO:0071949">
    <property type="term" value="F:FAD binding"/>
    <property type="evidence" value="ECO:0007669"/>
    <property type="project" value="InterPro"/>
</dbReference>
<organism evidence="4 5">
    <name type="scientific">Nocardioides silvaticus</name>
    <dbReference type="NCBI Taxonomy" id="2201891"/>
    <lineage>
        <taxon>Bacteria</taxon>
        <taxon>Bacillati</taxon>
        <taxon>Actinomycetota</taxon>
        <taxon>Actinomycetes</taxon>
        <taxon>Propionibacteriales</taxon>
        <taxon>Nocardioidaceae</taxon>
        <taxon>Nocardioides</taxon>
    </lineage>
</organism>
<evidence type="ECO:0000313" key="4">
    <source>
        <dbReference type="EMBL" id="PWN03425.1"/>
    </source>
</evidence>
<feature type="region of interest" description="Disordered" evidence="1">
    <location>
        <begin position="641"/>
        <end position="661"/>
    </location>
</feature>
<dbReference type="PANTHER" id="PTHR42685:SF22">
    <property type="entry name" value="CONDITIONED MEDIUM FACTOR RECEPTOR 1"/>
    <property type="match status" value="1"/>
</dbReference>
<dbReference type="Pfam" id="PF11716">
    <property type="entry name" value="MDMPI_N"/>
    <property type="match status" value="1"/>
</dbReference>
<feature type="domain" description="FAD-binding" evidence="2">
    <location>
        <begin position="7"/>
        <end position="326"/>
    </location>
</feature>
<feature type="domain" description="Mycothiol-dependent maleylpyruvate isomerase metal-binding" evidence="3">
    <location>
        <begin position="406"/>
        <end position="527"/>
    </location>
</feature>
<dbReference type="InterPro" id="IPR024344">
    <property type="entry name" value="MDMPI_metal-binding"/>
</dbReference>
<accession>A0A316TK47</accession>
<dbReference type="InterPro" id="IPR017517">
    <property type="entry name" value="Maleyloyr_isom"/>
</dbReference>
<evidence type="ECO:0008006" key="6">
    <source>
        <dbReference type="Google" id="ProtNLM"/>
    </source>
</evidence>
<evidence type="ECO:0000259" key="3">
    <source>
        <dbReference type="Pfam" id="PF11716"/>
    </source>
</evidence>
<dbReference type="SUPFAM" id="SSF51905">
    <property type="entry name" value="FAD/NAD(P)-binding domain"/>
    <property type="match status" value="1"/>
</dbReference>
<evidence type="ECO:0000259" key="2">
    <source>
        <dbReference type="Pfam" id="PF01494"/>
    </source>
</evidence>
<dbReference type="PANTHER" id="PTHR42685">
    <property type="entry name" value="GERANYLGERANYL DIPHOSPHATE REDUCTASE"/>
    <property type="match status" value="1"/>
</dbReference>
<reference evidence="4 5" key="1">
    <citation type="submission" date="2018-05" db="EMBL/GenBank/DDBJ databases">
        <title>Nocardioides silvaticus genome.</title>
        <authorList>
            <person name="Li C."/>
            <person name="Wang G."/>
        </authorList>
    </citation>
    <scope>NUCLEOTIDE SEQUENCE [LARGE SCALE GENOMIC DNA]</scope>
    <source>
        <strain evidence="4 5">CCTCC AB 2018079</strain>
    </source>
</reference>
<dbReference type="Pfam" id="PF01494">
    <property type="entry name" value="FAD_binding_3"/>
    <property type="match status" value="1"/>
</dbReference>
<evidence type="ECO:0000256" key="1">
    <source>
        <dbReference type="SAM" id="MobiDB-lite"/>
    </source>
</evidence>
<dbReference type="RefSeq" id="WP_109693516.1">
    <property type="nucleotide sequence ID" value="NZ_QGDD01000003.1"/>
</dbReference>
<sequence>MDANLSYDVIVVGARCAGSTAATVLARAGRRVLLVDRDPMPSDTLSTHQFFPGSLALLDRLGAGERLRASHRLHPTRYSWRVLGHAVVGEFTAKGGHTRTLSVRRVALDAALLATAVDAGVEVLLGTGVAGLVGAGTADDPVRGVVLTDGREVTASWVVGADGRSSTVARRLGLEKTDERRGDMAMLVGYWIGLPPSDLCQIDVHEQAAIMSSPCEDGVHLISVSGPASLTSGSAEERQAAYLAAIRRFPGVVNPRLLARAEQVGPVLPVPETMLRGFQRRGHGPGWALVGDAVSFKHPATAQGIGDALAQGWYVADALGRSLSGEPLAGYEAWREERDAGHYAWSYDAGRFPGPAAAPVYAGLVADPVAGQEFLDSFDKQVAPRAVLTGERIARWHVAGLYELGVAQLVALVESLAEEDLARVVPSCPDWTVGDLVAHLVGVAEDSVAGRFYDAALEAWTDPALAEARERWTAGHVTRHVSRDREGLLRDADVHLRALVTALRLGHNPVPGAPVWGPGAPVTDLAAHLADLREALDLPADESGPVLRFGFDSYRDWLGLRLRRRGLPALEVSIGKKSWVVGKGDPAGSVGGSAYELFRVFSGRRSAEAITGLAWTTDPTPYLPVIAPYPLAEAAQTPVGQPRSTFSIGLPRASSSTSLSR</sequence>
<dbReference type="Proteomes" id="UP000245507">
    <property type="component" value="Unassembled WGS sequence"/>
</dbReference>
<dbReference type="EMBL" id="QGDD01000003">
    <property type="protein sequence ID" value="PWN03425.1"/>
    <property type="molecule type" value="Genomic_DNA"/>
</dbReference>
<dbReference type="InterPro" id="IPR002938">
    <property type="entry name" value="FAD-bd"/>
</dbReference>
<dbReference type="InterPro" id="IPR050407">
    <property type="entry name" value="Geranylgeranyl_reductase"/>
</dbReference>
<comment type="caution">
    <text evidence="4">The sequence shown here is derived from an EMBL/GenBank/DDBJ whole genome shotgun (WGS) entry which is preliminary data.</text>
</comment>
<protein>
    <recommendedName>
        <fullName evidence="6">FAD-dependent oxidoreductase</fullName>
    </recommendedName>
</protein>
<dbReference type="Gene3D" id="3.50.50.60">
    <property type="entry name" value="FAD/NAD(P)-binding domain"/>
    <property type="match status" value="1"/>
</dbReference>
<proteinExistence type="predicted"/>
<gene>
    <name evidence="4" type="ORF">DJ010_08900</name>
</gene>
<dbReference type="GO" id="GO:0046872">
    <property type="term" value="F:metal ion binding"/>
    <property type="evidence" value="ECO:0007669"/>
    <property type="project" value="InterPro"/>
</dbReference>
<dbReference type="InterPro" id="IPR036188">
    <property type="entry name" value="FAD/NAD-bd_sf"/>
</dbReference>
<name>A0A316TK47_9ACTN</name>
<keyword evidence="5" id="KW-1185">Reference proteome</keyword>
<dbReference type="OrthoDB" id="103324at2"/>